<reference evidence="1" key="1">
    <citation type="submission" date="2018-02" db="EMBL/GenBank/DDBJ databases">
        <title>Rhizophora mucronata_Transcriptome.</title>
        <authorList>
            <person name="Meera S.P."/>
            <person name="Sreeshan A."/>
            <person name="Augustine A."/>
        </authorList>
    </citation>
    <scope>NUCLEOTIDE SEQUENCE</scope>
    <source>
        <tissue evidence="1">Leaf</tissue>
    </source>
</reference>
<accession>A0A2P2NJ07</accession>
<proteinExistence type="predicted"/>
<evidence type="ECO:0000313" key="1">
    <source>
        <dbReference type="EMBL" id="MBX42455.1"/>
    </source>
</evidence>
<dbReference type="AlphaFoldDB" id="A0A2P2NJ07"/>
<sequence>MSINDKNRSFYIDIGWIFYL</sequence>
<protein>
    <submittedName>
        <fullName evidence="1">Uncharacterized protein</fullName>
    </submittedName>
</protein>
<organism evidence="1">
    <name type="scientific">Rhizophora mucronata</name>
    <name type="common">Asiatic mangrove</name>
    <dbReference type="NCBI Taxonomy" id="61149"/>
    <lineage>
        <taxon>Eukaryota</taxon>
        <taxon>Viridiplantae</taxon>
        <taxon>Streptophyta</taxon>
        <taxon>Embryophyta</taxon>
        <taxon>Tracheophyta</taxon>
        <taxon>Spermatophyta</taxon>
        <taxon>Magnoliopsida</taxon>
        <taxon>eudicotyledons</taxon>
        <taxon>Gunneridae</taxon>
        <taxon>Pentapetalae</taxon>
        <taxon>rosids</taxon>
        <taxon>fabids</taxon>
        <taxon>Malpighiales</taxon>
        <taxon>Rhizophoraceae</taxon>
        <taxon>Rhizophora</taxon>
    </lineage>
</organism>
<name>A0A2P2NJ07_RHIMU</name>
<dbReference type="EMBL" id="GGEC01061971">
    <property type="protein sequence ID" value="MBX42455.1"/>
    <property type="molecule type" value="Transcribed_RNA"/>
</dbReference>